<keyword evidence="1" id="KW-0812">Transmembrane</keyword>
<name>A0ABU6KL46_9BACI</name>
<protein>
    <submittedName>
        <fullName evidence="2">Uncharacterized protein</fullName>
    </submittedName>
</protein>
<sequence>MIDIQDTPLPRSTNTNVFNDEEFTTSAFWVPALGVVATASMLQLLAISVGATTLIYFAAKGLLSLKSGALWVAGKVANDNAKNKRHVHYEAIRTSNSLGIWVGPGRSKTKAISRLKSGLDTWSIGSSNALSIAKGASPTGRYRYDSAHSAGKGKRTFAHYHPYEYGTHSFYGGGKLW</sequence>
<proteinExistence type="predicted"/>
<accession>A0ABU6KL46</accession>
<keyword evidence="1" id="KW-1133">Transmembrane helix</keyword>
<dbReference type="Proteomes" id="UP001335737">
    <property type="component" value="Unassembled WGS sequence"/>
</dbReference>
<evidence type="ECO:0000313" key="2">
    <source>
        <dbReference type="EMBL" id="MEC5425836.1"/>
    </source>
</evidence>
<reference evidence="2 3" key="1">
    <citation type="journal article" date="2024" name="Int. J. Syst. Evol. Microbiol.">
        <title>Virgibacillus tibetensis sp. nov., isolated from salt lake on the Tibetan Plateau of China.</title>
        <authorList>
            <person name="Phurbu D."/>
            <person name="Liu Z.-X."/>
            <person name="Wang R."/>
            <person name="Zheng Y.-Y."/>
            <person name="Liu H.-C."/>
            <person name="Zhou Y.-G."/>
            <person name="Yu Y.-J."/>
            <person name="Li A.-H."/>
        </authorList>
    </citation>
    <scope>NUCLEOTIDE SEQUENCE [LARGE SCALE GENOMIC DNA]</scope>
    <source>
        <strain evidence="2 3">C22-A2</strain>
    </source>
</reference>
<comment type="caution">
    <text evidence="2">The sequence shown here is derived from an EMBL/GenBank/DDBJ whole genome shotgun (WGS) entry which is preliminary data.</text>
</comment>
<keyword evidence="3" id="KW-1185">Reference proteome</keyword>
<gene>
    <name evidence="2" type="ORF">QGM71_20480</name>
</gene>
<evidence type="ECO:0000256" key="1">
    <source>
        <dbReference type="SAM" id="Phobius"/>
    </source>
</evidence>
<organism evidence="2 3">
    <name type="scientific">Virgibacillus tibetensis</name>
    <dbReference type="NCBI Taxonomy" id="3042313"/>
    <lineage>
        <taxon>Bacteria</taxon>
        <taxon>Bacillati</taxon>
        <taxon>Bacillota</taxon>
        <taxon>Bacilli</taxon>
        <taxon>Bacillales</taxon>
        <taxon>Bacillaceae</taxon>
        <taxon>Virgibacillus</taxon>
    </lineage>
</organism>
<keyword evidence="1" id="KW-0472">Membrane</keyword>
<dbReference type="EMBL" id="JARZFX010000020">
    <property type="protein sequence ID" value="MEC5425836.1"/>
    <property type="molecule type" value="Genomic_DNA"/>
</dbReference>
<evidence type="ECO:0000313" key="3">
    <source>
        <dbReference type="Proteomes" id="UP001335737"/>
    </source>
</evidence>
<feature type="transmembrane region" description="Helical" evidence="1">
    <location>
        <begin position="28"/>
        <end position="57"/>
    </location>
</feature>